<protein>
    <submittedName>
        <fullName evidence="1">Uncharacterized protein</fullName>
    </submittedName>
</protein>
<comment type="caution">
    <text evidence="1">The sequence shown here is derived from an EMBL/GenBank/DDBJ whole genome shotgun (WGS) entry which is preliminary data.</text>
</comment>
<sequence length="116" mass="12024">MHDPVPYSLAVAVAARMFTKLLPLPIQMTSNPDRHHSEPAVHTLAAQPPRSLLAFLCSAAGDPSIQLCPARALHQDVDSILAAALPSTPIIAVDQAASSSSIGGGISAVILYPARP</sequence>
<dbReference type="EMBL" id="JBEDUW010000005">
    <property type="protein sequence ID" value="KAK9930014.1"/>
    <property type="molecule type" value="Genomic_DNA"/>
</dbReference>
<evidence type="ECO:0000313" key="2">
    <source>
        <dbReference type="Proteomes" id="UP001457282"/>
    </source>
</evidence>
<dbReference type="Proteomes" id="UP001457282">
    <property type="component" value="Unassembled WGS sequence"/>
</dbReference>
<reference evidence="1 2" key="1">
    <citation type="journal article" date="2023" name="G3 (Bethesda)">
        <title>A chromosome-length genome assembly and annotation of blackberry (Rubus argutus, cv. 'Hillquist').</title>
        <authorList>
            <person name="Bruna T."/>
            <person name="Aryal R."/>
            <person name="Dudchenko O."/>
            <person name="Sargent D.J."/>
            <person name="Mead D."/>
            <person name="Buti M."/>
            <person name="Cavallini A."/>
            <person name="Hytonen T."/>
            <person name="Andres J."/>
            <person name="Pham M."/>
            <person name="Weisz D."/>
            <person name="Mascagni F."/>
            <person name="Usai G."/>
            <person name="Natali L."/>
            <person name="Bassil N."/>
            <person name="Fernandez G.E."/>
            <person name="Lomsadze A."/>
            <person name="Armour M."/>
            <person name="Olukolu B."/>
            <person name="Poorten T."/>
            <person name="Britton C."/>
            <person name="Davik J."/>
            <person name="Ashrafi H."/>
            <person name="Aiden E.L."/>
            <person name="Borodovsky M."/>
            <person name="Worthington M."/>
        </authorList>
    </citation>
    <scope>NUCLEOTIDE SEQUENCE [LARGE SCALE GENOMIC DNA]</scope>
    <source>
        <strain evidence="1">PI 553951</strain>
    </source>
</reference>
<organism evidence="1 2">
    <name type="scientific">Rubus argutus</name>
    <name type="common">Southern blackberry</name>
    <dbReference type="NCBI Taxonomy" id="59490"/>
    <lineage>
        <taxon>Eukaryota</taxon>
        <taxon>Viridiplantae</taxon>
        <taxon>Streptophyta</taxon>
        <taxon>Embryophyta</taxon>
        <taxon>Tracheophyta</taxon>
        <taxon>Spermatophyta</taxon>
        <taxon>Magnoliopsida</taxon>
        <taxon>eudicotyledons</taxon>
        <taxon>Gunneridae</taxon>
        <taxon>Pentapetalae</taxon>
        <taxon>rosids</taxon>
        <taxon>fabids</taxon>
        <taxon>Rosales</taxon>
        <taxon>Rosaceae</taxon>
        <taxon>Rosoideae</taxon>
        <taxon>Rosoideae incertae sedis</taxon>
        <taxon>Rubus</taxon>
    </lineage>
</organism>
<dbReference type="AlphaFoldDB" id="A0AAW1X1X3"/>
<proteinExistence type="predicted"/>
<accession>A0AAW1X1X3</accession>
<gene>
    <name evidence="1" type="ORF">M0R45_027074</name>
</gene>
<evidence type="ECO:0000313" key="1">
    <source>
        <dbReference type="EMBL" id="KAK9930014.1"/>
    </source>
</evidence>
<name>A0AAW1X1X3_RUBAR</name>
<keyword evidence="2" id="KW-1185">Reference proteome</keyword>